<dbReference type="PANTHER" id="PTHR24126">
    <property type="entry name" value="ANKYRIN REPEAT, PH AND SEC7 DOMAIN CONTAINING PROTEIN SECG-RELATED"/>
    <property type="match status" value="1"/>
</dbReference>
<dbReference type="GeneID" id="114796028"/>
<evidence type="ECO:0000256" key="5">
    <source>
        <dbReference type="ARBA" id="ARBA00039564"/>
    </source>
</evidence>
<feature type="compositionally biased region" description="Polar residues" evidence="7">
    <location>
        <begin position="40"/>
        <end position="57"/>
    </location>
</feature>
<sequence>MGLLRVEDLVTGKRPTQPCAELYAAGEYEAAVRQEKQDGLRTQTEPSATSDGDNAQSELGFTLKTDKMGHLKLETVDDLNNIIRLRTRRRERKAAALKKETKPEVLPETVDEAMYLKAAMENKLPIIEKYLTDGGDPNVSDNFKCTALHKASSRGHLDIMKKLLESGASIEMKDKLGGAAAHWACRGGSQPALELLISQGAKFSSRDKLLSTPLHVAVRTGHYECAEFLIHCGADIGAKDRDGDTPMHDAVRINRFKMIKLLLLYGASLKTKNNDGKSPMDTLLAWQSGAKNILTSFKEDTPDKRSSDCQAAGRTIHPQSSGFDQLLLKKETAH</sequence>
<dbReference type="Pfam" id="PF12796">
    <property type="entry name" value="Ank_2"/>
    <property type="match status" value="2"/>
</dbReference>
<dbReference type="InterPro" id="IPR036770">
    <property type="entry name" value="Ankyrin_rpt-contain_sf"/>
</dbReference>
<evidence type="ECO:0000256" key="2">
    <source>
        <dbReference type="ARBA" id="ARBA00022737"/>
    </source>
</evidence>
<dbReference type="GO" id="GO:0006357">
    <property type="term" value="P:regulation of transcription by RNA polymerase II"/>
    <property type="evidence" value="ECO:0007669"/>
    <property type="project" value="TreeGrafter"/>
</dbReference>
<reference evidence="8 9" key="1">
    <citation type="submission" date="2020-06" db="EMBL/GenBank/DDBJ databases">
        <authorList>
            <consortium name="Wellcome Sanger Institute Data Sharing"/>
        </authorList>
    </citation>
    <scope>NUCLEOTIDE SEQUENCE [LARGE SCALE GENOMIC DNA]</scope>
</reference>
<feature type="region of interest" description="Disordered" evidence="7">
    <location>
        <begin position="33"/>
        <end position="57"/>
    </location>
</feature>
<organism evidence="8 9">
    <name type="scientific">Denticeps clupeoides</name>
    <name type="common">denticle herring</name>
    <dbReference type="NCBI Taxonomy" id="299321"/>
    <lineage>
        <taxon>Eukaryota</taxon>
        <taxon>Metazoa</taxon>
        <taxon>Chordata</taxon>
        <taxon>Craniata</taxon>
        <taxon>Vertebrata</taxon>
        <taxon>Euteleostomi</taxon>
        <taxon>Actinopterygii</taxon>
        <taxon>Neopterygii</taxon>
        <taxon>Teleostei</taxon>
        <taxon>Clupei</taxon>
        <taxon>Clupeiformes</taxon>
        <taxon>Denticipitoidei</taxon>
        <taxon>Denticipitidae</taxon>
        <taxon>Denticeps</taxon>
    </lineage>
</organism>
<reference evidence="8" key="3">
    <citation type="submission" date="2025-09" db="UniProtKB">
        <authorList>
            <consortium name="Ensembl"/>
        </authorList>
    </citation>
    <scope>IDENTIFICATION</scope>
</reference>
<evidence type="ECO:0000256" key="3">
    <source>
        <dbReference type="ARBA" id="ARBA00023043"/>
    </source>
</evidence>
<dbReference type="SUPFAM" id="SSF48403">
    <property type="entry name" value="Ankyrin repeat"/>
    <property type="match status" value="1"/>
</dbReference>
<keyword evidence="4" id="KW-0539">Nucleus</keyword>
<protein>
    <recommendedName>
        <fullName evidence="5">Ankyrin repeat domain-containing protein 1</fullName>
    </recommendedName>
</protein>
<feature type="region of interest" description="Disordered" evidence="7">
    <location>
        <begin position="298"/>
        <end position="317"/>
    </location>
</feature>
<evidence type="ECO:0000256" key="7">
    <source>
        <dbReference type="SAM" id="MobiDB-lite"/>
    </source>
</evidence>
<dbReference type="GeneTree" id="ENSGT00940000153956"/>
<dbReference type="FunFam" id="1.25.40.20:FF:000453">
    <property type="entry name" value="Ankyrin repeat domain 1a (cardiac muscle)"/>
    <property type="match status" value="1"/>
</dbReference>
<accession>A0AAY4C397</accession>
<evidence type="ECO:0000256" key="6">
    <source>
        <dbReference type="PROSITE-ProRule" id="PRU00023"/>
    </source>
</evidence>
<keyword evidence="2" id="KW-0677">Repeat</keyword>
<feature type="compositionally biased region" description="Basic and acidic residues" evidence="7">
    <location>
        <begin position="298"/>
        <end position="307"/>
    </location>
</feature>
<keyword evidence="9" id="KW-1185">Reference proteome</keyword>
<dbReference type="GO" id="GO:0005634">
    <property type="term" value="C:nucleus"/>
    <property type="evidence" value="ECO:0007669"/>
    <property type="project" value="UniProtKB-SubCell"/>
</dbReference>
<dbReference type="Gene3D" id="1.25.40.20">
    <property type="entry name" value="Ankyrin repeat-containing domain"/>
    <property type="match status" value="1"/>
</dbReference>
<feature type="repeat" description="ANK" evidence="6">
    <location>
        <begin position="242"/>
        <end position="274"/>
    </location>
</feature>
<dbReference type="GO" id="GO:0005737">
    <property type="term" value="C:cytoplasm"/>
    <property type="evidence" value="ECO:0007669"/>
    <property type="project" value="UniProtKB-ARBA"/>
</dbReference>
<dbReference type="AlphaFoldDB" id="A0AAY4C397"/>
<proteinExistence type="predicted"/>
<feature type="repeat" description="ANK" evidence="6">
    <location>
        <begin position="176"/>
        <end position="208"/>
    </location>
</feature>
<gene>
    <name evidence="8" type="primary">ankrd1a</name>
</gene>
<evidence type="ECO:0000313" key="8">
    <source>
        <dbReference type="Ensembl" id="ENSDCDP00010027011.1"/>
    </source>
</evidence>
<dbReference type="SMART" id="SM00248">
    <property type="entry name" value="ANK"/>
    <property type="match status" value="4"/>
</dbReference>
<dbReference type="GO" id="GO:0061629">
    <property type="term" value="F:RNA polymerase II-specific DNA-binding transcription factor binding"/>
    <property type="evidence" value="ECO:0007669"/>
    <property type="project" value="TreeGrafter"/>
</dbReference>
<dbReference type="InterPro" id="IPR002110">
    <property type="entry name" value="Ankyrin_rpt"/>
</dbReference>
<evidence type="ECO:0000256" key="4">
    <source>
        <dbReference type="ARBA" id="ARBA00023242"/>
    </source>
</evidence>
<feature type="repeat" description="ANK" evidence="6">
    <location>
        <begin position="209"/>
        <end position="241"/>
    </location>
</feature>
<comment type="subcellular location">
    <subcellularLocation>
        <location evidence="1">Nucleus</location>
    </subcellularLocation>
</comment>
<dbReference type="Proteomes" id="UP000694580">
    <property type="component" value="Chromosome 8"/>
</dbReference>
<name>A0AAY4C397_9TELE</name>
<dbReference type="Ensembl" id="ENSDCDT00010033474.1">
    <property type="protein sequence ID" value="ENSDCDP00010027011.1"/>
    <property type="gene ID" value="ENSDCDG00010017160.1"/>
</dbReference>
<evidence type="ECO:0000313" key="9">
    <source>
        <dbReference type="Proteomes" id="UP000694580"/>
    </source>
</evidence>
<keyword evidence="3 6" id="KW-0040">ANK repeat</keyword>
<dbReference type="RefSeq" id="XP_028845688.1">
    <property type="nucleotide sequence ID" value="XM_028989855.1"/>
</dbReference>
<feature type="repeat" description="ANK" evidence="6">
    <location>
        <begin position="146"/>
        <end position="175"/>
    </location>
</feature>
<dbReference type="PROSITE" id="PS50088">
    <property type="entry name" value="ANK_REPEAT"/>
    <property type="match status" value="4"/>
</dbReference>
<dbReference type="PANTHER" id="PTHR24126:SF7">
    <property type="entry name" value="ANKYRIN REPEAT DOMAIN-CONTAINING PROTEIN 1"/>
    <property type="match status" value="1"/>
</dbReference>
<evidence type="ECO:0000256" key="1">
    <source>
        <dbReference type="ARBA" id="ARBA00004123"/>
    </source>
</evidence>
<reference evidence="8" key="2">
    <citation type="submission" date="2025-08" db="UniProtKB">
        <authorList>
            <consortium name="Ensembl"/>
        </authorList>
    </citation>
    <scope>IDENTIFICATION</scope>
</reference>
<dbReference type="PROSITE" id="PS50297">
    <property type="entry name" value="ANK_REP_REGION"/>
    <property type="match status" value="3"/>
</dbReference>